<dbReference type="Gene3D" id="3.40.50.2000">
    <property type="entry name" value="Glycogen Phosphorylase B"/>
    <property type="match status" value="2"/>
</dbReference>
<dbReference type="SUPFAM" id="SSF53756">
    <property type="entry name" value="UDP-Glycosyltransferase/glycogen phosphorylase"/>
    <property type="match status" value="1"/>
</dbReference>
<proteinExistence type="predicted"/>
<protein>
    <submittedName>
        <fullName evidence="1">Uncharacterized protein</fullName>
    </submittedName>
</protein>
<accession>A0A9Q1GY73</accession>
<organism evidence="1 2">
    <name type="scientific">Carnegiea gigantea</name>
    <dbReference type="NCBI Taxonomy" id="171969"/>
    <lineage>
        <taxon>Eukaryota</taxon>
        <taxon>Viridiplantae</taxon>
        <taxon>Streptophyta</taxon>
        <taxon>Embryophyta</taxon>
        <taxon>Tracheophyta</taxon>
        <taxon>Spermatophyta</taxon>
        <taxon>Magnoliopsida</taxon>
        <taxon>eudicotyledons</taxon>
        <taxon>Gunneridae</taxon>
        <taxon>Pentapetalae</taxon>
        <taxon>Caryophyllales</taxon>
        <taxon>Cactineae</taxon>
        <taxon>Cactaceae</taxon>
        <taxon>Cactoideae</taxon>
        <taxon>Echinocereeae</taxon>
        <taxon>Carnegiea</taxon>
    </lineage>
</organism>
<reference evidence="1" key="1">
    <citation type="submission" date="2022-04" db="EMBL/GenBank/DDBJ databases">
        <title>Carnegiea gigantea Genome sequencing and assembly v2.</title>
        <authorList>
            <person name="Copetti D."/>
            <person name="Sanderson M.J."/>
            <person name="Burquez A."/>
            <person name="Wojciechowski M.F."/>
        </authorList>
    </citation>
    <scope>NUCLEOTIDE SEQUENCE</scope>
    <source>
        <strain evidence="1">SGP5-SGP5p</strain>
        <tissue evidence="1">Aerial part</tissue>
    </source>
</reference>
<evidence type="ECO:0000313" key="2">
    <source>
        <dbReference type="Proteomes" id="UP001153076"/>
    </source>
</evidence>
<dbReference type="Proteomes" id="UP001153076">
    <property type="component" value="Unassembled WGS sequence"/>
</dbReference>
<dbReference type="OrthoDB" id="1925022at2759"/>
<name>A0A9Q1GY73_9CARY</name>
<comment type="caution">
    <text evidence="1">The sequence shown here is derived from an EMBL/GenBank/DDBJ whole genome shotgun (WGS) entry which is preliminary data.</text>
</comment>
<evidence type="ECO:0000313" key="1">
    <source>
        <dbReference type="EMBL" id="KAJ8427531.1"/>
    </source>
</evidence>
<dbReference type="AlphaFoldDB" id="A0A9Q1GY73"/>
<sequence>MPASTAAQTINTQNKLEELVLELLTLKFKDLPAESHHDLMSAIVKESKTYSKGIICNAFKSLEPAKGLHRDKIERTIRRLIAEKEGIVMRGRAVALMEKANLSLMEGGSSYDALNTLTTTHIIIRSTKGIDTTAKSHFAKLLNILYDRMANQRRHSHV</sequence>
<keyword evidence="2" id="KW-1185">Reference proteome</keyword>
<dbReference type="EMBL" id="JAKOGI010001134">
    <property type="protein sequence ID" value="KAJ8427531.1"/>
    <property type="molecule type" value="Genomic_DNA"/>
</dbReference>
<gene>
    <name evidence="1" type="ORF">Cgig2_019950</name>
</gene>